<dbReference type="InterPro" id="IPR016667">
    <property type="entry name" value="Caps_polysacc_synth_CpsB/CapC"/>
</dbReference>
<evidence type="ECO:0000256" key="5">
    <source>
        <dbReference type="ARBA" id="ARBA00051722"/>
    </source>
</evidence>
<evidence type="ECO:0000256" key="4">
    <source>
        <dbReference type="ARBA" id="ARBA00022912"/>
    </source>
</evidence>
<dbReference type="EMBL" id="DWXZ01000152">
    <property type="protein sequence ID" value="HJB37866.1"/>
    <property type="molecule type" value="Genomic_DNA"/>
</dbReference>
<proteinExistence type="inferred from homology"/>
<dbReference type="GO" id="GO:0030145">
    <property type="term" value="F:manganese ion binding"/>
    <property type="evidence" value="ECO:0007669"/>
    <property type="project" value="InterPro"/>
</dbReference>
<evidence type="ECO:0000313" key="7">
    <source>
        <dbReference type="Proteomes" id="UP000824214"/>
    </source>
</evidence>
<protein>
    <recommendedName>
        <fullName evidence="2">protein-tyrosine-phosphatase</fullName>
        <ecNumber evidence="2">3.1.3.48</ecNumber>
    </recommendedName>
</protein>
<comment type="caution">
    <text evidence="6">The sequence shown here is derived from an EMBL/GenBank/DDBJ whole genome shotgun (WGS) entry which is preliminary data.</text>
</comment>
<accession>A0A9D2RZK9</accession>
<dbReference type="Gene3D" id="3.20.20.140">
    <property type="entry name" value="Metal-dependent hydrolases"/>
    <property type="match status" value="1"/>
</dbReference>
<evidence type="ECO:0000313" key="6">
    <source>
        <dbReference type="EMBL" id="HJB37866.1"/>
    </source>
</evidence>
<dbReference type="EC" id="3.1.3.48" evidence="2"/>
<evidence type="ECO:0000256" key="1">
    <source>
        <dbReference type="ARBA" id="ARBA00005750"/>
    </source>
</evidence>
<gene>
    <name evidence="6" type="ORF">H9942_07345</name>
</gene>
<keyword evidence="3" id="KW-0378">Hydrolase</keyword>
<comment type="catalytic activity">
    <reaction evidence="5">
        <text>O-phospho-L-tyrosyl-[protein] + H2O = L-tyrosyl-[protein] + phosphate</text>
        <dbReference type="Rhea" id="RHEA:10684"/>
        <dbReference type="Rhea" id="RHEA-COMP:10136"/>
        <dbReference type="Rhea" id="RHEA-COMP:20101"/>
        <dbReference type="ChEBI" id="CHEBI:15377"/>
        <dbReference type="ChEBI" id="CHEBI:43474"/>
        <dbReference type="ChEBI" id="CHEBI:46858"/>
        <dbReference type="ChEBI" id="CHEBI:61978"/>
        <dbReference type="EC" id="3.1.3.48"/>
    </reaction>
</comment>
<name>A0A9D2RZK9_9FIRM</name>
<dbReference type="Proteomes" id="UP000824214">
    <property type="component" value="Unassembled WGS sequence"/>
</dbReference>
<dbReference type="GO" id="GO:0004725">
    <property type="term" value="F:protein tyrosine phosphatase activity"/>
    <property type="evidence" value="ECO:0007669"/>
    <property type="project" value="UniProtKB-EC"/>
</dbReference>
<evidence type="ECO:0000256" key="2">
    <source>
        <dbReference type="ARBA" id="ARBA00013064"/>
    </source>
</evidence>
<keyword evidence="4" id="KW-0904">Protein phosphatase</keyword>
<dbReference type="AlphaFoldDB" id="A0A9D2RZK9"/>
<evidence type="ECO:0000256" key="3">
    <source>
        <dbReference type="ARBA" id="ARBA00022801"/>
    </source>
</evidence>
<dbReference type="InterPro" id="IPR016195">
    <property type="entry name" value="Pol/histidinol_Pase-like"/>
</dbReference>
<dbReference type="PANTHER" id="PTHR39181:SF1">
    <property type="entry name" value="TYROSINE-PROTEIN PHOSPHATASE YWQE"/>
    <property type="match status" value="1"/>
</dbReference>
<dbReference type="Pfam" id="PF19567">
    <property type="entry name" value="CpsB_CapC"/>
    <property type="match status" value="1"/>
</dbReference>
<sequence length="234" mass="27216">MIDIHTHVLPGLDDGSGSLEESLWLGHALARQGVKLFAATPHFYATQESPQDFLRRRERAEHQLFLHWPQEFPPFLMGAEVRFFDGMSRTQELPLLVLEGTNLLLLEMPFSPWSSRMVEEVLEIQERRGLQVLLAHVERYLPYQELKVWEKLRQGKVWMQCNASFFLHWRTKPKALRMLRKGEIHMLGSDCHNKTTRPPRLGEAAEVIEKSLGQGTWRAFNRRALALLKSVTRP</sequence>
<reference evidence="6" key="1">
    <citation type="journal article" date="2021" name="PeerJ">
        <title>Extensive microbial diversity within the chicken gut microbiome revealed by metagenomics and culture.</title>
        <authorList>
            <person name="Gilroy R."/>
            <person name="Ravi A."/>
            <person name="Getino M."/>
            <person name="Pursley I."/>
            <person name="Horton D.L."/>
            <person name="Alikhan N.F."/>
            <person name="Baker D."/>
            <person name="Gharbi K."/>
            <person name="Hall N."/>
            <person name="Watson M."/>
            <person name="Adriaenssens E.M."/>
            <person name="Foster-Nyarko E."/>
            <person name="Jarju S."/>
            <person name="Secka A."/>
            <person name="Antonio M."/>
            <person name="Oren A."/>
            <person name="Chaudhuri R.R."/>
            <person name="La Ragione R."/>
            <person name="Hildebrand F."/>
            <person name="Pallen M.J."/>
        </authorList>
    </citation>
    <scope>NUCLEOTIDE SEQUENCE</scope>
    <source>
        <strain evidence="6">ChiBcolR8-3208</strain>
    </source>
</reference>
<organism evidence="6 7">
    <name type="scientific">Candidatus Acutalibacter ornithocaccae</name>
    <dbReference type="NCBI Taxonomy" id="2838416"/>
    <lineage>
        <taxon>Bacteria</taxon>
        <taxon>Bacillati</taxon>
        <taxon>Bacillota</taxon>
        <taxon>Clostridia</taxon>
        <taxon>Eubacteriales</taxon>
        <taxon>Acutalibacteraceae</taxon>
        <taxon>Acutalibacter</taxon>
    </lineage>
</organism>
<comment type="similarity">
    <text evidence="1">Belongs to the metallo-dependent hydrolases superfamily. CpsB/CapC family.</text>
</comment>
<dbReference type="SUPFAM" id="SSF89550">
    <property type="entry name" value="PHP domain-like"/>
    <property type="match status" value="1"/>
</dbReference>
<reference evidence="6" key="2">
    <citation type="submission" date="2021-04" db="EMBL/GenBank/DDBJ databases">
        <authorList>
            <person name="Gilroy R."/>
        </authorList>
    </citation>
    <scope>NUCLEOTIDE SEQUENCE</scope>
    <source>
        <strain evidence="6">ChiBcolR8-3208</strain>
    </source>
</reference>
<dbReference type="PANTHER" id="PTHR39181">
    <property type="entry name" value="TYROSINE-PROTEIN PHOSPHATASE YWQE"/>
    <property type="match status" value="1"/>
</dbReference>